<gene>
    <name evidence="1" type="ORF">RPERSI_LOCUS23241</name>
</gene>
<organism evidence="1 2">
    <name type="scientific">Racocetra persica</name>
    <dbReference type="NCBI Taxonomy" id="160502"/>
    <lineage>
        <taxon>Eukaryota</taxon>
        <taxon>Fungi</taxon>
        <taxon>Fungi incertae sedis</taxon>
        <taxon>Mucoromycota</taxon>
        <taxon>Glomeromycotina</taxon>
        <taxon>Glomeromycetes</taxon>
        <taxon>Diversisporales</taxon>
        <taxon>Gigasporaceae</taxon>
        <taxon>Racocetra</taxon>
    </lineage>
</organism>
<dbReference type="Proteomes" id="UP000789920">
    <property type="component" value="Unassembled WGS sequence"/>
</dbReference>
<accession>A0ACA9RV73</accession>
<sequence length="48" mass="5573">MAFEENSGPAEPCLFNEESHHFDNEPTHSDDSDYENLDNNAWFPTEEI</sequence>
<evidence type="ECO:0000313" key="2">
    <source>
        <dbReference type="Proteomes" id="UP000789920"/>
    </source>
</evidence>
<protein>
    <submittedName>
        <fullName evidence="1">10784_t:CDS:1</fullName>
    </submittedName>
</protein>
<name>A0ACA9RV73_9GLOM</name>
<comment type="caution">
    <text evidence="1">The sequence shown here is derived from an EMBL/GenBank/DDBJ whole genome shotgun (WGS) entry which is preliminary data.</text>
</comment>
<evidence type="ECO:0000313" key="1">
    <source>
        <dbReference type="EMBL" id="CAG8811135.1"/>
    </source>
</evidence>
<feature type="non-terminal residue" evidence="1">
    <location>
        <position position="48"/>
    </location>
</feature>
<proteinExistence type="predicted"/>
<keyword evidence="2" id="KW-1185">Reference proteome</keyword>
<reference evidence="1" key="1">
    <citation type="submission" date="2021-06" db="EMBL/GenBank/DDBJ databases">
        <authorList>
            <person name="Kallberg Y."/>
            <person name="Tangrot J."/>
            <person name="Rosling A."/>
        </authorList>
    </citation>
    <scope>NUCLEOTIDE SEQUENCE</scope>
    <source>
        <strain evidence="1">MA461A</strain>
    </source>
</reference>
<dbReference type="EMBL" id="CAJVQC010072031">
    <property type="protein sequence ID" value="CAG8811135.1"/>
    <property type="molecule type" value="Genomic_DNA"/>
</dbReference>